<dbReference type="AlphaFoldDB" id="A0AAV4Y055"/>
<dbReference type="Proteomes" id="UP001054945">
    <property type="component" value="Unassembled WGS sequence"/>
</dbReference>
<reference evidence="2 3" key="1">
    <citation type="submission" date="2021-06" db="EMBL/GenBank/DDBJ databases">
        <title>Caerostris extrusa draft genome.</title>
        <authorList>
            <person name="Kono N."/>
            <person name="Arakawa K."/>
        </authorList>
    </citation>
    <scope>NUCLEOTIDE SEQUENCE [LARGE SCALE GENOMIC DNA]</scope>
</reference>
<evidence type="ECO:0000256" key="1">
    <source>
        <dbReference type="SAM" id="Phobius"/>
    </source>
</evidence>
<name>A0AAV4Y055_CAEEX</name>
<keyword evidence="1" id="KW-0812">Transmembrane</keyword>
<keyword evidence="1" id="KW-0472">Membrane</keyword>
<sequence>MIRIMKGTPNLWKRPIMLTSTPSLGFRNRMALMSDGGWGGGGAGRHLSSILREVSSSPSIIGHIPNGSRVTRQKHTEEEEEDERLSRLCKVSGTFTDSSPRHVEKLFFFLFGFCWDLCGPTFVFVKKESLMPRFLFIVYFELHAFMDEAGTKRKFGLRKTSMNRLGFIVQK</sequence>
<dbReference type="EMBL" id="BPLR01018472">
    <property type="protein sequence ID" value="GIY99908.1"/>
    <property type="molecule type" value="Genomic_DNA"/>
</dbReference>
<keyword evidence="1" id="KW-1133">Transmembrane helix</keyword>
<proteinExistence type="predicted"/>
<feature type="transmembrane region" description="Helical" evidence="1">
    <location>
        <begin position="106"/>
        <end position="125"/>
    </location>
</feature>
<comment type="caution">
    <text evidence="2">The sequence shown here is derived from an EMBL/GenBank/DDBJ whole genome shotgun (WGS) entry which is preliminary data.</text>
</comment>
<accession>A0AAV4Y055</accession>
<gene>
    <name evidence="2" type="ORF">CEXT_737911</name>
</gene>
<protein>
    <submittedName>
        <fullName evidence="2">Uncharacterized protein</fullName>
    </submittedName>
</protein>
<organism evidence="2 3">
    <name type="scientific">Caerostris extrusa</name>
    <name type="common">Bark spider</name>
    <name type="synonym">Caerostris bankana</name>
    <dbReference type="NCBI Taxonomy" id="172846"/>
    <lineage>
        <taxon>Eukaryota</taxon>
        <taxon>Metazoa</taxon>
        <taxon>Ecdysozoa</taxon>
        <taxon>Arthropoda</taxon>
        <taxon>Chelicerata</taxon>
        <taxon>Arachnida</taxon>
        <taxon>Araneae</taxon>
        <taxon>Araneomorphae</taxon>
        <taxon>Entelegynae</taxon>
        <taxon>Araneoidea</taxon>
        <taxon>Araneidae</taxon>
        <taxon>Caerostris</taxon>
    </lineage>
</organism>
<evidence type="ECO:0000313" key="2">
    <source>
        <dbReference type="EMBL" id="GIY99908.1"/>
    </source>
</evidence>
<evidence type="ECO:0000313" key="3">
    <source>
        <dbReference type="Proteomes" id="UP001054945"/>
    </source>
</evidence>
<keyword evidence="3" id="KW-1185">Reference proteome</keyword>